<gene>
    <name evidence="2" type="ORF">Cni_G15082</name>
</gene>
<evidence type="ECO:0000313" key="2">
    <source>
        <dbReference type="EMBL" id="WOL06350.1"/>
    </source>
</evidence>
<reference evidence="2 3" key="1">
    <citation type="submission" date="2023-10" db="EMBL/GenBank/DDBJ databases">
        <title>Chromosome-scale genome assembly provides insights into flower coloration mechanisms of Canna indica.</title>
        <authorList>
            <person name="Li C."/>
        </authorList>
    </citation>
    <scope>NUCLEOTIDE SEQUENCE [LARGE SCALE GENOMIC DNA]</scope>
    <source>
        <tissue evidence="2">Flower</tissue>
    </source>
</reference>
<dbReference type="PRINTS" id="PR02054">
    <property type="entry name" value="FAM175PLANT"/>
</dbReference>
<dbReference type="AlphaFoldDB" id="A0AAQ3KFF2"/>
<sequence>MAAAAAADGVGPPPFSKISISGPALASIIQRFASSPGDIDGLLFGHVTRLPPPDPRDDYDHGSPSSADSAAASNFPLAATITGHLSLASPASFYDALGRLHLPSFRRAAASAGHPASSFLGWFSGRRGSPLRPSMRERAVSLSLFRTLASLDVAEGSPSEGSLGSHDLFHRASIFLLMSSSTTGNQAVHTHEYRAFVLRPRGGGGVLEPSSLAIVNVGPAFRAQYSSFSAESAIPWMPCRPRGFEEGERETGNKRGGESLNHLRQLSREQHLLDLSEEGFGVDRLGRLVGPAATGYTLELEDMYEKMLLKLESLAKLVEESSVRVFEQEACCWKHTINLLCNESFSKVFSYLVF</sequence>
<dbReference type="EMBL" id="CP136893">
    <property type="protein sequence ID" value="WOL06350.1"/>
    <property type="molecule type" value="Genomic_DNA"/>
</dbReference>
<dbReference type="PRINTS" id="PR02051">
    <property type="entry name" value="PROTEINF175"/>
</dbReference>
<dbReference type="GO" id="GO:0005634">
    <property type="term" value="C:nucleus"/>
    <property type="evidence" value="ECO:0007669"/>
    <property type="project" value="TreeGrafter"/>
</dbReference>
<dbReference type="PANTHER" id="PTHR31728">
    <property type="entry name" value="ABRAXAS FAMILY MEMBER"/>
    <property type="match status" value="1"/>
</dbReference>
<dbReference type="Proteomes" id="UP001327560">
    <property type="component" value="Chromosome 4"/>
</dbReference>
<dbReference type="CDD" id="cd23656">
    <property type="entry name" value="Abraxas_plant"/>
    <property type="match status" value="1"/>
</dbReference>
<keyword evidence="3" id="KW-1185">Reference proteome</keyword>
<protein>
    <submittedName>
        <fullName evidence="2">Uncharacterized protein</fullName>
    </submittedName>
</protein>
<accession>A0AAQ3KFF2</accession>
<dbReference type="InterPro" id="IPR023238">
    <property type="entry name" value="FAM175"/>
</dbReference>
<dbReference type="InterPro" id="IPR023241">
    <property type="entry name" value="FAM175_plant"/>
</dbReference>
<dbReference type="GO" id="GO:0031593">
    <property type="term" value="F:polyubiquitin modification-dependent protein binding"/>
    <property type="evidence" value="ECO:0007669"/>
    <property type="project" value="TreeGrafter"/>
</dbReference>
<proteinExistence type="predicted"/>
<feature type="region of interest" description="Disordered" evidence="1">
    <location>
        <begin position="44"/>
        <end position="70"/>
    </location>
</feature>
<evidence type="ECO:0000256" key="1">
    <source>
        <dbReference type="SAM" id="MobiDB-lite"/>
    </source>
</evidence>
<evidence type="ECO:0000313" key="3">
    <source>
        <dbReference type="Proteomes" id="UP001327560"/>
    </source>
</evidence>
<name>A0AAQ3KFF2_9LILI</name>
<dbReference type="PANTHER" id="PTHR31728:SF5">
    <property type="entry name" value="OS07G0540200 PROTEIN"/>
    <property type="match status" value="1"/>
</dbReference>
<organism evidence="2 3">
    <name type="scientific">Canna indica</name>
    <name type="common">Indian-shot</name>
    <dbReference type="NCBI Taxonomy" id="4628"/>
    <lineage>
        <taxon>Eukaryota</taxon>
        <taxon>Viridiplantae</taxon>
        <taxon>Streptophyta</taxon>
        <taxon>Embryophyta</taxon>
        <taxon>Tracheophyta</taxon>
        <taxon>Spermatophyta</taxon>
        <taxon>Magnoliopsida</taxon>
        <taxon>Liliopsida</taxon>
        <taxon>Zingiberales</taxon>
        <taxon>Cannaceae</taxon>
        <taxon>Canna</taxon>
    </lineage>
</organism>